<evidence type="ECO:0000313" key="2">
    <source>
        <dbReference type="EnsemblMetazoa" id="ASIC020624-PA"/>
    </source>
</evidence>
<dbReference type="AlphaFoldDB" id="A0A084WQ95"/>
<keyword evidence="3" id="KW-1185">Reference proteome</keyword>
<sequence>MGGASCTGFPFWAHPDVVVLANNFLRSVSNGYRKLMPRKMVPRLRWKPARKEKDTNAKRHQTPSCKFNMAAAMLV</sequence>
<organism evidence="1">
    <name type="scientific">Anopheles sinensis</name>
    <name type="common">Mosquito</name>
    <dbReference type="NCBI Taxonomy" id="74873"/>
    <lineage>
        <taxon>Eukaryota</taxon>
        <taxon>Metazoa</taxon>
        <taxon>Ecdysozoa</taxon>
        <taxon>Arthropoda</taxon>
        <taxon>Hexapoda</taxon>
        <taxon>Insecta</taxon>
        <taxon>Pterygota</taxon>
        <taxon>Neoptera</taxon>
        <taxon>Endopterygota</taxon>
        <taxon>Diptera</taxon>
        <taxon>Nematocera</taxon>
        <taxon>Culicoidea</taxon>
        <taxon>Culicidae</taxon>
        <taxon>Anophelinae</taxon>
        <taxon>Anopheles</taxon>
    </lineage>
</organism>
<reference evidence="2" key="2">
    <citation type="submission" date="2020-05" db="UniProtKB">
        <authorList>
            <consortium name="EnsemblMetazoa"/>
        </authorList>
    </citation>
    <scope>IDENTIFICATION</scope>
</reference>
<proteinExistence type="predicted"/>
<dbReference type="VEuPathDB" id="VectorBase:ASIC020624"/>
<dbReference type="EMBL" id="ATLV01025365">
    <property type="status" value="NOT_ANNOTATED_CDS"/>
    <property type="molecule type" value="Genomic_DNA"/>
</dbReference>
<dbReference type="Proteomes" id="UP000030765">
    <property type="component" value="Unassembled WGS sequence"/>
</dbReference>
<gene>
    <name evidence="1" type="ORF">ZHAS_00020624</name>
</gene>
<evidence type="ECO:0000313" key="1">
    <source>
        <dbReference type="EMBL" id="KFB52389.1"/>
    </source>
</evidence>
<dbReference type="VEuPathDB" id="VectorBase:ASIS007374"/>
<dbReference type="EMBL" id="KE525385">
    <property type="protein sequence ID" value="KFB52389.1"/>
    <property type="molecule type" value="Genomic_DNA"/>
</dbReference>
<dbReference type="EnsemblMetazoa" id="ASIC020624-RA">
    <property type="protein sequence ID" value="ASIC020624-PA"/>
    <property type="gene ID" value="ASIC020624"/>
</dbReference>
<name>A0A084WQ95_ANOSI</name>
<protein>
    <submittedName>
        <fullName evidence="1 2">Uncharacterized protein</fullName>
    </submittedName>
</protein>
<accession>A0A084WQ95</accession>
<evidence type="ECO:0000313" key="3">
    <source>
        <dbReference type="Proteomes" id="UP000030765"/>
    </source>
</evidence>
<reference evidence="1 3" key="1">
    <citation type="journal article" date="2014" name="BMC Genomics">
        <title>Genome sequence of Anopheles sinensis provides insight into genetics basis of mosquito competence for malaria parasites.</title>
        <authorList>
            <person name="Zhou D."/>
            <person name="Zhang D."/>
            <person name="Ding G."/>
            <person name="Shi L."/>
            <person name="Hou Q."/>
            <person name="Ye Y."/>
            <person name="Xu Y."/>
            <person name="Zhou H."/>
            <person name="Xiong C."/>
            <person name="Li S."/>
            <person name="Yu J."/>
            <person name="Hong S."/>
            <person name="Yu X."/>
            <person name="Zou P."/>
            <person name="Chen C."/>
            <person name="Chang X."/>
            <person name="Wang W."/>
            <person name="Lv Y."/>
            <person name="Sun Y."/>
            <person name="Ma L."/>
            <person name="Shen B."/>
            <person name="Zhu C."/>
        </authorList>
    </citation>
    <scope>NUCLEOTIDE SEQUENCE [LARGE SCALE GENOMIC DNA]</scope>
</reference>